<evidence type="ECO:0000256" key="2">
    <source>
        <dbReference type="ARBA" id="ARBA00022606"/>
    </source>
</evidence>
<dbReference type="GO" id="GO:0015031">
    <property type="term" value="P:protein transport"/>
    <property type="evidence" value="ECO:0007669"/>
    <property type="project" value="TreeGrafter"/>
</dbReference>
<dbReference type="Pfam" id="PF00339">
    <property type="entry name" value="Arrestin_N"/>
    <property type="match status" value="1"/>
</dbReference>
<dbReference type="Pfam" id="PF02752">
    <property type="entry name" value="Arrestin_C"/>
    <property type="match status" value="1"/>
</dbReference>
<proteinExistence type="inferred from homology"/>
<gene>
    <name evidence="5" type="ORF">DIATSA_LOCUS8721</name>
</gene>
<feature type="compositionally biased region" description="Pro residues" evidence="3">
    <location>
        <begin position="355"/>
        <end position="381"/>
    </location>
</feature>
<evidence type="ECO:0000313" key="6">
    <source>
        <dbReference type="Proteomes" id="UP001153714"/>
    </source>
</evidence>
<feature type="region of interest" description="Disordered" evidence="3">
    <location>
        <begin position="317"/>
        <end position="556"/>
    </location>
</feature>
<accession>A0A9P0G080</accession>
<dbReference type="SUPFAM" id="SSF81296">
    <property type="entry name" value="E set domains"/>
    <property type="match status" value="2"/>
</dbReference>
<evidence type="ECO:0000259" key="4">
    <source>
        <dbReference type="SMART" id="SM01017"/>
    </source>
</evidence>
<dbReference type="AlphaFoldDB" id="A0A9P0G080"/>
<dbReference type="GO" id="GO:0005737">
    <property type="term" value="C:cytoplasm"/>
    <property type="evidence" value="ECO:0007669"/>
    <property type="project" value="TreeGrafter"/>
</dbReference>
<comment type="similarity">
    <text evidence="1">Belongs to the arrestin family.</text>
</comment>
<feature type="compositionally biased region" description="Low complexity" evidence="3">
    <location>
        <begin position="425"/>
        <end position="436"/>
    </location>
</feature>
<reference evidence="5" key="1">
    <citation type="submission" date="2021-12" db="EMBL/GenBank/DDBJ databases">
        <authorList>
            <person name="King R."/>
        </authorList>
    </citation>
    <scope>NUCLEOTIDE SEQUENCE</scope>
</reference>
<feature type="compositionally biased region" description="Polar residues" evidence="3">
    <location>
        <begin position="339"/>
        <end position="350"/>
    </location>
</feature>
<keyword evidence="6" id="KW-1185">Reference proteome</keyword>
<feature type="compositionally biased region" description="Low complexity" evidence="3">
    <location>
        <begin position="399"/>
        <end position="417"/>
    </location>
</feature>
<dbReference type="OrthoDB" id="7785529at2759"/>
<evidence type="ECO:0000256" key="3">
    <source>
        <dbReference type="SAM" id="MobiDB-lite"/>
    </source>
</evidence>
<dbReference type="Gene3D" id="2.60.40.640">
    <property type="match status" value="2"/>
</dbReference>
<dbReference type="SMART" id="SM01017">
    <property type="entry name" value="Arrestin_C"/>
    <property type="match status" value="2"/>
</dbReference>
<dbReference type="PANTHER" id="PTHR11188:SF176">
    <property type="entry name" value="ARRESTIN DOMAIN-CONTAINING PROTEIN 1"/>
    <property type="match status" value="1"/>
</dbReference>
<evidence type="ECO:0000256" key="1">
    <source>
        <dbReference type="ARBA" id="ARBA00005298"/>
    </source>
</evidence>
<feature type="domain" description="Arrestin C-terminal-like" evidence="4">
    <location>
        <begin position="175"/>
        <end position="306"/>
    </location>
</feature>
<sequence>MGFSQGEILLDSPTGTYYAGQIVNGRLVFELQKEKKIRGIHLSVHGFCSVHWTTQRNRQVNNRTVSYTVAHDSYEEYISLKVQLFGSKNAERHLKPGKFEYPFTFQLPANCPSSFEGSVGHVRYELKAVMDIPYAIDKEVFRALCVHAPLDLNLINCKDPASFEFDQTYCCWCCTSGSSETIVKIPTRGFCPGQVIPIEVSCQNRSTVEIEYISFRIKKKITYRAVNEPGEKYDSDTVVELKKGPVPSHTDRNWTVEMSVPHLDVHNLQACSFIRLEYEFKVTVSPDGCHEDDDDSCQIFFGTVPVVGFESNVPNSQNPQSVFPTQNYPQIAAPYPQPVLNQPVSVNQSHAAPNSPYPPNPYPNNSPYPSPNPSAPYPIPQNTPYSPAQHNPAPYPGANQPYPGGNQPYPGGNQPYPGANPPYPGGNSPYPGSPQSHQGGNQPYPVGNQPYPGGNQPYAGPGGNQPYPGSNAPYPNSNPPYPTGNPPYPGGNAPPPVDSKPMGFAMEGHGNSPIPIPMLPPGSVPYPVASPKESSAFTGASAPDVTPDNENSIKNI</sequence>
<name>A0A9P0G080_9NEOP</name>
<feature type="compositionally biased region" description="Polar residues" evidence="3">
    <location>
        <begin position="317"/>
        <end position="329"/>
    </location>
</feature>
<dbReference type="InterPro" id="IPR011022">
    <property type="entry name" value="Arrestin_C-like"/>
</dbReference>
<dbReference type="Proteomes" id="UP001153714">
    <property type="component" value="Chromosome 3"/>
</dbReference>
<keyword evidence="2" id="KW-0716">Sensory transduction</keyword>
<feature type="compositionally biased region" description="Low complexity" evidence="3">
    <location>
        <begin position="466"/>
        <end position="475"/>
    </location>
</feature>
<organism evidence="5 6">
    <name type="scientific">Diatraea saccharalis</name>
    <name type="common">sugarcane borer</name>
    <dbReference type="NCBI Taxonomy" id="40085"/>
    <lineage>
        <taxon>Eukaryota</taxon>
        <taxon>Metazoa</taxon>
        <taxon>Ecdysozoa</taxon>
        <taxon>Arthropoda</taxon>
        <taxon>Hexapoda</taxon>
        <taxon>Insecta</taxon>
        <taxon>Pterygota</taxon>
        <taxon>Neoptera</taxon>
        <taxon>Endopterygota</taxon>
        <taxon>Lepidoptera</taxon>
        <taxon>Glossata</taxon>
        <taxon>Ditrysia</taxon>
        <taxon>Pyraloidea</taxon>
        <taxon>Crambidae</taxon>
        <taxon>Crambinae</taxon>
        <taxon>Diatraea</taxon>
    </lineage>
</organism>
<feature type="domain" description="Arrestin C-terminal-like" evidence="4">
    <location>
        <begin position="4"/>
        <end position="140"/>
    </location>
</feature>
<dbReference type="PANTHER" id="PTHR11188">
    <property type="entry name" value="ARRESTIN DOMAIN CONTAINING PROTEIN"/>
    <property type="match status" value="1"/>
</dbReference>
<reference evidence="5" key="2">
    <citation type="submission" date="2022-10" db="EMBL/GenBank/DDBJ databases">
        <authorList>
            <consortium name="ENA_rothamsted_submissions"/>
            <consortium name="culmorum"/>
            <person name="King R."/>
        </authorList>
    </citation>
    <scope>NUCLEOTIDE SEQUENCE</scope>
</reference>
<dbReference type="InterPro" id="IPR050357">
    <property type="entry name" value="Arrestin_domain-protein"/>
</dbReference>
<dbReference type="InterPro" id="IPR014756">
    <property type="entry name" value="Ig_E-set"/>
</dbReference>
<dbReference type="InterPro" id="IPR011021">
    <property type="entry name" value="Arrestin-like_N"/>
</dbReference>
<feature type="compositionally biased region" description="Pro residues" evidence="3">
    <location>
        <begin position="514"/>
        <end position="524"/>
    </location>
</feature>
<dbReference type="EMBL" id="OU893334">
    <property type="protein sequence ID" value="CAH0758268.1"/>
    <property type="molecule type" value="Genomic_DNA"/>
</dbReference>
<protein>
    <recommendedName>
        <fullName evidence="4">Arrestin C-terminal-like domain-containing protein</fullName>
    </recommendedName>
</protein>
<evidence type="ECO:0000313" key="5">
    <source>
        <dbReference type="EMBL" id="CAH0758268.1"/>
    </source>
</evidence>
<feature type="compositionally biased region" description="Pro residues" evidence="3">
    <location>
        <begin position="476"/>
        <end position="498"/>
    </location>
</feature>
<dbReference type="InterPro" id="IPR014752">
    <property type="entry name" value="Arrestin-like_C"/>
</dbReference>